<comment type="caution">
    <text evidence="2">The sequence shown here is derived from an EMBL/GenBank/DDBJ whole genome shotgun (WGS) entry which is preliminary data.</text>
</comment>
<evidence type="ECO:0000256" key="1">
    <source>
        <dbReference type="SAM" id="MobiDB-lite"/>
    </source>
</evidence>
<organism evidence="2">
    <name type="scientific">marine sediment metagenome</name>
    <dbReference type="NCBI Taxonomy" id="412755"/>
    <lineage>
        <taxon>unclassified sequences</taxon>
        <taxon>metagenomes</taxon>
        <taxon>ecological metagenomes</taxon>
    </lineage>
</organism>
<protein>
    <submittedName>
        <fullName evidence="2">Uncharacterized protein</fullName>
    </submittedName>
</protein>
<sequence length="95" mass="10375">MKKCWISIASDTGPVGVVVVEIPNDAEEVEIRHYYLPPDEEMPEADSSIPLNTFMTPSDMKELGYHSDVDEYAESQGVKTGKGVDVGGDTKPSKD</sequence>
<feature type="compositionally biased region" description="Low complexity" evidence="1">
    <location>
        <begin position="77"/>
        <end position="95"/>
    </location>
</feature>
<accession>A0A0F9J572</accession>
<reference evidence="2" key="1">
    <citation type="journal article" date="2015" name="Nature">
        <title>Complex archaea that bridge the gap between prokaryotes and eukaryotes.</title>
        <authorList>
            <person name="Spang A."/>
            <person name="Saw J.H."/>
            <person name="Jorgensen S.L."/>
            <person name="Zaremba-Niedzwiedzka K."/>
            <person name="Martijn J."/>
            <person name="Lind A.E."/>
            <person name="van Eijk R."/>
            <person name="Schleper C."/>
            <person name="Guy L."/>
            <person name="Ettema T.J."/>
        </authorList>
    </citation>
    <scope>NUCLEOTIDE SEQUENCE</scope>
</reference>
<name>A0A0F9J572_9ZZZZ</name>
<dbReference type="AlphaFoldDB" id="A0A0F9J572"/>
<evidence type="ECO:0000313" key="2">
    <source>
        <dbReference type="EMBL" id="KKM64884.1"/>
    </source>
</evidence>
<dbReference type="EMBL" id="LAZR01010818">
    <property type="protein sequence ID" value="KKM64884.1"/>
    <property type="molecule type" value="Genomic_DNA"/>
</dbReference>
<feature type="region of interest" description="Disordered" evidence="1">
    <location>
        <begin position="73"/>
        <end position="95"/>
    </location>
</feature>
<proteinExistence type="predicted"/>
<gene>
    <name evidence="2" type="ORF">LCGC14_1496900</name>
</gene>